<evidence type="ECO:0000313" key="2">
    <source>
        <dbReference type="EMBL" id="ORB16273.1"/>
    </source>
</evidence>
<gene>
    <name evidence="2" type="ORF">BST37_06865</name>
    <name evidence="1" type="ORF">MNVI_42510</name>
</gene>
<evidence type="ECO:0000313" key="3">
    <source>
        <dbReference type="Proteomes" id="UP000192374"/>
    </source>
</evidence>
<evidence type="ECO:0000313" key="1">
    <source>
        <dbReference type="EMBL" id="BBY08933.1"/>
    </source>
</evidence>
<reference evidence="1" key="3">
    <citation type="submission" date="2020-02" db="EMBL/GenBank/DDBJ databases">
        <authorList>
            <person name="Matsumoto Y."/>
            <person name="Motooka D."/>
            <person name="Nakamura S."/>
        </authorList>
    </citation>
    <scope>NUCLEOTIDE SEQUENCE</scope>
    <source>
        <strain evidence="1">JCM 16367</strain>
    </source>
</reference>
<accession>A0A7I7PJX8</accession>
<evidence type="ECO:0000313" key="4">
    <source>
        <dbReference type="Proteomes" id="UP000466894"/>
    </source>
</evidence>
<dbReference type="EMBL" id="MVIC01000008">
    <property type="protein sequence ID" value="ORB16273.1"/>
    <property type="molecule type" value="Genomic_DNA"/>
</dbReference>
<dbReference type="Proteomes" id="UP000192374">
    <property type="component" value="Unassembled WGS sequence"/>
</dbReference>
<sequence length="400" mass="43135">MVDTDAQDRQDDVFDSLVGAGTLTESQALALRREARDRGLYDAQGNLVPEAGKRLVLGRALNVISGAVAMMMGVPHGGADSGLRGNVWRQSSEVMGSERPEIIAQAFAGDSWADIASRFGGEIGRDRLVREMTDVTIKTLDQSVDSAAISDEQRDALAILLSARVDHIMDHHMGIPAKLTAVIDRVTEVLGLTTEQIRQRLYAGESPVQIAASQGVDRSVLVSTIVSVLIEPLKDVVAVGRLTAEEIPALQTLLAGRISRLVDGNAATWFPADYQPQRVPRDPSAAPAAVGAVARRASEIIGLSVKEIRQRYFAGESLTDMAEERHVDRDALINELAATATEHIHAAVADRTTAAERDALSKLVQVRVGRLVTHVVRSRLSEDARRLGSTLAKVGWRARS</sequence>
<evidence type="ECO:0008006" key="5">
    <source>
        <dbReference type="Google" id="ProtNLM"/>
    </source>
</evidence>
<proteinExistence type="predicted"/>
<keyword evidence="3" id="KW-1185">Reference proteome</keyword>
<reference evidence="2 3" key="1">
    <citation type="submission" date="2017-02" db="EMBL/GenBank/DDBJ databases">
        <title>The new phylogeny of genus Mycobacterium.</title>
        <authorList>
            <person name="Tortoli E."/>
            <person name="Trovato A."/>
            <person name="Cirillo D.M."/>
        </authorList>
    </citation>
    <scope>NUCLEOTIDE SEQUENCE [LARGE SCALE GENOMIC DNA]</scope>
    <source>
        <strain evidence="2 3">DSM 45145</strain>
    </source>
</reference>
<dbReference type="EMBL" id="AP022583">
    <property type="protein sequence ID" value="BBY08933.1"/>
    <property type="molecule type" value="Genomic_DNA"/>
</dbReference>
<dbReference type="KEGG" id="mnv:MNVI_42510"/>
<dbReference type="AlphaFoldDB" id="A0A7I7PJX8"/>
<protein>
    <recommendedName>
        <fullName evidence="5">DUF222 domain-containing protein</fullName>
    </recommendedName>
</protein>
<organism evidence="1 4">
    <name type="scientific">Mycobacterium noviomagense</name>
    <dbReference type="NCBI Taxonomy" id="459858"/>
    <lineage>
        <taxon>Bacteria</taxon>
        <taxon>Bacillati</taxon>
        <taxon>Actinomycetota</taxon>
        <taxon>Actinomycetes</taxon>
        <taxon>Mycobacteriales</taxon>
        <taxon>Mycobacteriaceae</taxon>
        <taxon>Mycobacterium</taxon>
    </lineage>
</organism>
<name>A0A7I7PJX8_9MYCO</name>
<reference evidence="1 4" key="2">
    <citation type="journal article" date="2019" name="Emerg. Microbes Infect.">
        <title>Comprehensive subspecies identification of 175 nontuberculous mycobacteria species based on 7547 genomic profiles.</title>
        <authorList>
            <person name="Matsumoto Y."/>
            <person name="Kinjo T."/>
            <person name="Motooka D."/>
            <person name="Nabeya D."/>
            <person name="Jung N."/>
            <person name="Uechi K."/>
            <person name="Horii T."/>
            <person name="Iida T."/>
            <person name="Fujita J."/>
            <person name="Nakamura S."/>
        </authorList>
    </citation>
    <scope>NUCLEOTIDE SEQUENCE [LARGE SCALE GENOMIC DNA]</scope>
    <source>
        <strain evidence="1 4">JCM 16367</strain>
    </source>
</reference>
<dbReference type="RefSeq" id="WP_083086938.1">
    <property type="nucleotide sequence ID" value="NZ_AP022583.1"/>
</dbReference>
<dbReference type="Proteomes" id="UP000466894">
    <property type="component" value="Chromosome"/>
</dbReference>